<evidence type="ECO:0000259" key="1">
    <source>
        <dbReference type="Pfam" id="PF00501"/>
    </source>
</evidence>
<dbReference type="SUPFAM" id="SSF56801">
    <property type="entry name" value="Acetyl-CoA synthetase-like"/>
    <property type="match status" value="1"/>
</dbReference>
<dbReference type="AlphaFoldDB" id="A0AAN6PUC6"/>
<dbReference type="InterPro" id="IPR042099">
    <property type="entry name" value="ANL_N_sf"/>
</dbReference>
<dbReference type="PROSITE" id="PS00455">
    <property type="entry name" value="AMP_BINDING"/>
    <property type="match status" value="1"/>
</dbReference>
<proteinExistence type="predicted"/>
<comment type="caution">
    <text evidence="2">The sequence shown here is derived from an EMBL/GenBank/DDBJ whole genome shotgun (WGS) entry which is preliminary data.</text>
</comment>
<gene>
    <name evidence="2" type="ORF">N658DRAFT_519318</name>
</gene>
<evidence type="ECO:0000313" key="2">
    <source>
        <dbReference type="EMBL" id="KAK4096245.1"/>
    </source>
</evidence>
<dbReference type="Pfam" id="PF00501">
    <property type="entry name" value="AMP-binding"/>
    <property type="match status" value="2"/>
</dbReference>
<dbReference type="GO" id="GO:0016405">
    <property type="term" value="F:CoA-ligase activity"/>
    <property type="evidence" value="ECO:0007669"/>
    <property type="project" value="TreeGrafter"/>
</dbReference>
<reference evidence="2" key="2">
    <citation type="submission" date="2023-05" db="EMBL/GenBank/DDBJ databases">
        <authorList>
            <consortium name="Lawrence Berkeley National Laboratory"/>
            <person name="Steindorff A."/>
            <person name="Hensen N."/>
            <person name="Bonometti L."/>
            <person name="Westerberg I."/>
            <person name="Brannstrom I.O."/>
            <person name="Guillou S."/>
            <person name="Cros-Aarteil S."/>
            <person name="Calhoun S."/>
            <person name="Haridas S."/>
            <person name="Kuo A."/>
            <person name="Mondo S."/>
            <person name="Pangilinan J."/>
            <person name="Riley R."/>
            <person name="Labutti K."/>
            <person name="Andreopoulos B."/>
            <person name="Lipzen A."/>
            <person name="Chen C."/>
            <person name="Yanf M."/>
            <person name="Daum C."/>
            <person name="Ng V."/>
            <person name="Clum A."/>
            <person name="Ohm R."/>
            <person name="Martin F."/>
            <person name="Silar P."/>
            <person name="Natvig D."/>
            <person name="Lalanne C."/>
            <person name="Gautier V."/>
            <person name="Ament-Velasquez S.L."/>
            <person name="Kruys A."/>
            <person name="Hutchinson M.I."/>
            <person name="Powell A.J."/>
            <person name="Barry K."/>
            <person name="Miller A.N."/>
            <person name="Grigoriev I.V."/>
            <person name="Debuchy R."/>
            <person name="Gladieux P."/>
            <person name="Thoren M.H."/>
            <person name="Johannesson H."/>
        </authorList>
    </citation>
    <scope>NUCLEOTIDE SEQUENCE</scope>
    <source>
        <strain evidence="2">CBS 757.83</strain>
    </source>
</reference>
<keyword evidence="3" id="KW-1185">Reference proteome</keyword>
<dbReference type="EMBL" id="MU863726">
    <property type="protein sequence ID" value="KAK4096245.1"/>
    <property type="molecule type" value="Genomic_DNA"/>
</dbReference>
<dbReference type="Gene3D" id="3.30.300.30">
    <property type="match status" value="1"/>
</dbReference>
<evidence type="ECO:0000313" key="3">
    <source>
        <dbReference type="Proteomes" id="UP001305647"/>
    </source>
</evidence>
<dbReference type="PANTHER" id="PTHR24096">
    <property type="entry name" value="LONG-CHAIN-FATTY-ACID--COA LIGASE"/>
    <property type="match status" value="1"/>
</dbReference>
<dbReference type="InterPro" id="IPR045851">
    <property type="entry name" value="AMP-bd_C_sf"/>
</dbReference>
<dbReference type="Proteomes" id="UP001305647">
    <property type="component" value="Unassembled WGS sequence"/>
</dbReference>
<name>A0AAN6PUC6_9PEZI</name>
<accession>A0AAN6PUC6</accession>
<organism evidence="2 3">
    <name type="scientific">Parathielavia hyrcaniae</name>
    <dbReference type="NCBI Taxonomy" id="113614"/>
    <lineage>
        <taxon>Eukaryota</taxon>
        <taxon>Fungi</taxon>
        <taxon>Dikarya</taxon>
        <taxon>Ascomycota</taxon>
        <taxon>Pezizomycotina</taxon>
        <taxon>Sordariomycetes</taxon>
        <taxon>Sordariomycetidae</taxon>
        <taxon>Sordariales</taxon>
        <taxon>Chaetomiaceae</taxon>
        <taxon>Parathielavia</taxon>
    </lineage>
</organism>
<reference evidence="2" key="1">
    <citation type="journal article" date="2023" name="Mol. Phylogenet. Evol.">
        <title>Genome-scale phylogeny and comparative genomics of the fungal order Sordariales.</title>
        <authorList>
            <person name="Hensen N."/>
            <person name="Bonometti L."/>
            <person name="Westerberg I."/>
            <person name="Brannstrom I.O."/>
            <person name="Guillou S."/>
            <person name="Cros-Aarteil S."/>
            <person name="Calhoun S."/>
            <person name="Haridas S."/>
            <person name="Kuo A."/>
            <person name="Mondo S."/>
            <person name="Pangilinan J."/>
            <person name="Riley R."/>
            <person name="LaButti K."/>
            <person name="Andreopoulos B."/>
            <person name="Lipzen A."/>
            <person name="Chen C."/>
            <person name="Yan M."/>
            <person name="Daum C."/>
            <person name="Ng V."/>
            <person name="Clum A."/>
            <person name="Steindorff A."/>
            <person name="Ohm R.A."/>
            <person name="Martin F."/>
            <person name="Silar P."/>
            <person name="Natvig D.O."/>
            <person name="Lalanne C."/>
            <person name="Gautier V."/>
            <person name="Ament-Velasquez S.L."/>
            <person name="Kruys A."/>
            <person name="Hutchinson M.I."/>
            <person name="Powell A.J."/>
            <person name="Barry K."/>
            <person name="Miller A.N."/>
            <person name="Grigoriev I.V."/>
            <person name="Debuchy R."/>
            <person name="Gladieux P."/>
            <person name="Hiltunen Thoren M."/>
            <person name="Johannesson H."/>
        </authorList>
    </citation>
    <scope>NUCLEOTIDE SEQUENCE</scope>
    <source>
        <strain evidence="2">CBS 757.83</strain>
    </source>
</reference>
<dbReference type="Gene3D" id="3.40.50.12780">
    <property type="entry name" value="N-terminal domain of ligase-like"/>
    <property type="match status" value="2"/>
</dbReference>
<sequence>MTTMDESLSHLDGGPQLPHGSSVWSILQNGIDANPDRAALISVQQPPDHLARLVGPGPVQSPAARGPDEVLTWSYAQMRRGAARLAAVLARHHVPPQSTTMLTFIPHSAEWALLLWVSALRCLTVVSHMPQVLRQSEKHAELRSTIFSRMPPAVVVVEDEAAARLVDDIRAGAGAETAAITNQEAPFLGLCLSRLGEPRHGWVSLADCIAQIETLTEAECAVDAVAVEDRPDRVAHLYFTSGTSGAPKGVPKTVKNLCASTATMTGGQRPGSVVGAVLGGNFAAMALTNREFSMDKFTSMRRIFVSGELVTDDFVRDARRVIPSAVVMPRYGMSEVIGLFGWPKGVPDSLPTHNGVVSCGMPMPGARIRVVNEEGRVARRGEAGDMHVGSDGTIQDYVYMDPTDDKHDSDAFYEDEFGRWLKTGDIAVLDEAGHVFVVGRKKELIRSVSGIIHPHMIESCLSAAFNVQIRVIGLPSPMNGDVPYPIVERFPERVGESDMKEYFVNAVGSSYCLGTILTLEQLGMESWPMTATGKVMKRELERAALEYMTRNPPQLAAYATVSN</sequence>
<feature type="domain" description="AMP-dependent synthetase/ligase" evidence="1">
    <location>
        <begin position="66"/>
        <end position="265"/>
    </location>
</feature>
<dbReference type="InterPro" id="IPR020845">
    <property type="entry name" value="AMP-binding_CS"/>
</dbReference>
<protein>
    <submittedName>
        <fullName evidence="2">Acetyl-CoA synthetase-like protein</fullName>
    </submittedName>
</protein>
<feature type="domain" description="AMP-dependent synthetase/ligase" evidence="1">
    <location>
        <begin position="290"/>
        <end position="397"/>
    </location>
</feature>
<dbReference type="InterPro" id="IPR000873">
    <property type="entry name" value="AMP-dep_synth/lig_dom"/>
</dbReference>